<evidence type="ECO:0000256" key="2">
    <source>
        <dbReference type="SAM" id="Phobius"/>
    </source>
</evidence>
<feature type="compositionally biased region" description="Low complexity" evidence="1">
    <location>
        <begin position="160"/>
        <end position="170"/>
    </location>
</feature>
<feature type="compositionally biased region" description="Polar residues" evidence="1">
    <location>
        <begin position="225"/>
        <end position="239"/>
    </location>
</feature>
<feature type="region of interest" description="Disordered" evidence="1">
    <location>
        <begin position="71"/>
        <end position="344"/>
    </location>
</feature>
<feature type="compositionally biased region" description="Basic and acidic residues" evidence="1">
    <location>
        <begin position="171"/>
        <end position="202"/>
    </location>
</feature>
<organism evidence="3 4">
    <name type="scientific">Aquimarina algiphila</name>
    <dbReference type="NCBI Taxonomy" id="2047982"/>
    <lineage>
        <taxon>Bacteria</taxon>
        <taxon>Pseudomonadati</taxon>
        <taxon>Bacteroidota</taxon>
        <taxon>Flavobacteriia</taxon>
        <taxon>Flavobacteriales</taxon>
        <taxon>Flavobacteriaceae</taxon>
        <taxon>Aquimarina</taxon>
    </lineage>
</organism>
<protein>
    <recommendedName>
        <fullName evidence="5">Outer membrane protein beta-barrel domain-containing protein</fullName>
    </recommendedName>
</protein>
<feature type="compositionally biased region" description="Basic and acidic residues" evidence="1">
    <location>
        <begin position="266"/>
        <end position="277"/>
    </location>
</feature>
<sequence length="602" mass="67275">MNDKKNIDRLFQEKFKDFEVIPDEIVWEKIKARKNQNKKRVFLIPFWYRIAGIAALIAIIFGISNLPFNTTTQQQDQTITNSETKTNVEEIPDDSFETTTTNKKPIVNTEKEKASGSDKSEEKNDYDTKTIQNNYFDPSGTKENITIADTKEKQSQSVKNNATNTLTTTNDEQRIVDHSLKNTTTKDKALNSEKEDIVHEKISTTSSTAANSSNKEIQSDKEHSTFISPDQNNTTNTNAIVEKSNDHSERNKTINTPTNTKGKTFSSEKDDIIREKNSTTPSTAANSPNKEMKSDKEHSTFISPDQNNATNTDAIAEKNTNNTERNKENNTVPEESEQLDDKGKKSIFDVVNQEEEVVETPSSSKKWNISPNIAPVYYNSIGDGSPIDPQFADNNKNGQVNMSYGVQVSYAITKKLSIRSGVSKVDLSYNTNGVGFAPSAVGQNLESVNYNENAGAILISDIGNTRDIEAFDINRNALDQTQNFGLINQSIAYIEVPMEMKYSLVDKKFGVNMIGGFSTLFLQDNEVSLEAGDFETSIGEANNLNDLSFTGNIGLGVDYKISDQFEINLEPIFKYQFNAFNNNAGNFKPYYFGVYTGVSFKF</sequence>
<dbReference type="OrthoDB" id="1113942at2"/>
<name>A0A554VDI1_9FLAO</name>
<reference evidence="3 4" key="1">
    <citation type="submission" date="2019-07" db="EMBL/GenBank/DDBJ databases">
        <title>The draft genome sequence of Aquimarina algiphila M91.</title>
        <authorList>
            <person name="Meng X."/>
        </authorList>
    </citation>
    <scope>NUCLEOTIDE SEQUENCE [LARGE SCALE GENOMIC DNA]</scope>
    <source>
        <strain evidence="3 4">M91</strain>
    </source>
</reference>
<keyword evidence="4" id="KW-1185">Reference proteome</keyword>
<evidence type="ECO:0000256" key="1">
    <source>
        <dbReference type="SAM" id="MobiDB-lite"/>
    </source>
</evidence>
<dbReference type="InterPro" id="IPR011250">
    <property type="entry name" value="OMP/PagP_B-barrel"/>
</dbReference>
<evidence type="ECO:0000313" key="4">
    <source>
        <dbReference type="Proteomes" id="UP000318833"/>
    </source>
</evidence>
<accession>A0A554VDI1</accession>
<dbReference type="RefSeq" id="WP_143918298.1">
    <property type="nucleotide sequence ID" value="NZ_CANMIK010000075.1"/>
</dbReference>
<evidence type="ECO:0008006" key="5">
    <source>
        <dbReference type="Google" id="ProtNLM"/>
    </source>
</evidence>
<feature type="compositionally biased region" description="Polar residues" evidence="1">
    <location>
        <begin position="129"/>
        <end position="144"/>
    </location>
</feature>
<keyword evidence="2" id="KW-0812">Transmembrane</keyword>
<dbReference type="EMBL" id="VLNR01000069">
    <property type="protein sequence ID" value="TSE04882.1"/>
    <property type="molecule type" value="Genomic_DNA"/>
</dbReference>
<proteinExistence type="predicted"/>
<feature type="compositionally biased region" description="Polar residues" evidence="1">
    <location>
        <begin position="253"/>
        <end position="265"/>
    </location>
</feature>
<feature type="compositionally biased region" description="Polar residues" evidence="1">
    <location>
        <begin position="300"/>
        <end position="313"/>
    </location>
</feature>
<keyword evidence="2" id="KW-1133">Transmembrane helix</keyword>
<feature type="transmembrane region" description="Helical" evidence="2">
    <location>
        <begin position="41"/>
        <end position="63"/>
    </location>
</feature>
<keyword evidence="2" id="KW-0472">Membrane</keyword>
<dbReference type="SUPFAM" id="SSF56925">
    <property type="entry name" value="OMPA-like"/>
    <property type="match status" value="1"/>
</dbReference>
<feature type="compositionally biased region" description="Basic and acidic residues" evidence="1">
    <location>
        <begin position="109"/>
        <end position="128"/>
    </location>
</feature>
<comment type="caution">
    <text evidence="3">The sequence shown here is derived from an EMBL/GenBank/DDBJ whole genome shotgun (WGS) entry which is preliminary data.</text>
</comment>
<feature type="compositionally biased region" description="Polar residues" evidence="1">
    <location>
        <begin position="278"/>
        <end position="289"/>
    </location>
</feature>
<gene>
    <name evidence="3" type="ORF">FOF46_24670</name>
</gene>
<feature type="compositionally biased region" description="Low complexity" evidence="1">
    <location>
        <begin position="71"/>
        <end position="80"/>
    </location>
</feature>
<feature type="compositionally biased region" description="Basic and acidic residues" evidence="1">
    <location>
        <begin position="243"/>
        <end position="252"/>
    </location>
</feature>
<evidence type="ECO:0000313" key="3">
    <source>
        <dbReference type="EMBL" id="TSE04882.1"/>
    </source>
</evidence>
<feature type="compositionally biased region" description="Basic and acidic residues" evidence="1">
    <location>
        <begin position="290"/>
        <end position="299"/>
    </location>
</feature>
<dbReference type="AlphaFoldDB" id="A0A554VDI1"/>
<dbReference type="Proteomes" id="UP000318833">
    <property type="component" value="Unassembled WGS sequence"/>
</dbReference>
<feature type="compositionally biased region" description="Low complexity" evidence="1">
    <location>
        <begin position="203"/>
        <end position="214"/>
    </location>
</feature>